<evidence type="ECO:0000259" key="1">
    <source>
        <dbReference type="Pfam" id="PF07883"/>
    </source>
</evidence>
<reference evidence="3" key="1">
    <citation type="submission" date="2017-04" db="EMBL/GenBank/DDBJ databases">
        <authorList>
            <person name="Varghese N."/>
            <person name="Submissions S."/>
        </authorList>
    </citation>
    <scope>NUCLEOTIDE SEQUENCE [LARGE SCALE GENOMIC DNA]</scope>
    <source>
        <strain evidence="3">DSM 19835</strain>
    </source>
</reference>
<feature type="domain" description="Cupin type-2" evidence="1">
    <location>
        <begin position="57"/>
        <end position="90"/>
    </location>
</feature>
<dbReference type="AlphaFoldDB" id="A0A1X7I2I9"/>
<evidence type="ECO:0000313" key="2">
    <source>
        <dbReference type="EMBL" id="SMG08162.1"/>
    </source>
</evidence>
<protein>
    <recommendedName>
        <fullName evidence="1">Cupin type-2 domain-containing protein</fullName>
    </recommendedName>
</protein>
<dbReference type="RefSeq" id="WP_085495521.1">
    <property type="nucleotide sequence ID" value="NZ_FXAO01000001.1"/>
</dbReference>
<dbReference type="EMBL" id="FXAO01000001">
    <property type="protein sequence ID" value="SMG08162.1"/>
    <property type="molecule type" value="Genomic_DNA"/>
</dbReference>
<dbReference type="OrthoDB" id="1119958at2"/>
<dbReference type="Pfam" id="PF07883">
    <property type="entry name" value="Cupin_2"/>
    <property type="match status" value="1"/>
</dbReference>
<dbReference type="Gene3D" id="2.60.120.10">
    <property type="entry name" value="Jelly Rolls"/>
    <property type="match status" value="1"/>
</dbReference>
<accession>A0A1X7I2I9</accession>
<dbReference type="InterPro" id="IPR014710">
    <property type="entry name" value="RmlC-like_jellyroll"/>
</dbReference>
<name>A0A1X7I2I9_9FLAO</name>
<gene>
    <name evidence="2" type="ORF">SAMN03080602_00309</name>
</gene>
<evidence type="ECO:0000313" key="3">
    <source>
        <dbReference type="Proteomes" id="UP000193420"/>
    </source>
</evidence>
<sequence length="125" mass="13936">MKINKESIPTTMQSPDTTMRAQPNFGGMTVCFNELPKGTDFTPLLQGLANNSCHCPHWGYVLEGSMLVIYYDGKEELLTKGDVYYMPSGHTAIVKEDVKLIDFNPTKEFNEVITHVGIKMAEFGA</sequence>
<dbReference type="Proteomes" id="UP000193420">
    <property type="component" value="Unassembled WGS sequence"/>
</dbReference>
<keyword evidence="3" id="KW-1185">Reference proteome</keyword>
<dbReference type="STRING" id="188872.SAMN03080602_00309"/>
<dbReference type="InterPro" id="IPR011051">
    <property type="entry name" value="RmlC_Cupin_sf"/>
</dbReference>
<dbReference type="SUPFAM" id="SSF51182">
    <property type="entry name" value="RmlC-like cupins"/>
    <property type="match status" value="1"/>
</dbReference>
<dbReference type="InterPro" id="IPR013096">
    <property type="entry name" value="Cupin_2"/>
</dbReference>
<organism evidence="2 3">
    <name type="scientific">Arenibacter troitsensis</name>
    <dbReference type="NCBI Taxonomy" id="188872"/>
    <lineage>
        <taxon>Bacteria</taxon>
        <taxon>Pseudomonadati</taxon>
        <taxon>Bacteroidota</taxon>
        <taxon>Flavobacteriia</taxon>
        <taxon>Flavobacteriales</taxon>
        <taxon>Flavobacteriaceae</taxon>
        <taxon>Arenibacter</taxon>
    </lineage>
</organism>
<proteinExistence type="predicted"/>